<protein>
    <submittedName>
        <fullName evidence="1">Uncharacterized protein</fullName>
    </submittedName>
</protein>
<sequence>MSEARRPYDHTLHAINELNEQVSAITTWPTGQPRPLDGRMSATVLQVRGQLAIASALLAVADAIRERQNEGTT</sequence>
<organism evidence="1 2">
    <name type="scientific">Streptomyces caeni</name>
    <dbReference type="NCBI Taxonomy" id="2307231"/>
    <lineage>
        <taxon>Bacteria</taxon>
        <taxon>Bacillati</taxon>
        <taxon>Actinomycetota</taxon>
        <taxon>Actinomycetes</taxon>
        <taxon>Kitasatosporales</taxon>
        <taxon>Streptomycetaceae</taxon>
        <taxon>Streptomyces</taxon>
    </lineage>
</organism>
<gene>
    <name evidence="1" type="ORF">ACFSL4_01585</name>
</gene>
<dbReference type="EMBL" id="JBHUDX010000004">
    <property type="protein sequence ID" value="MFD1656958.1"/>
    <property type="molecule type" value="Genomic_DNA"/>
</dbReference>
<reference evidence="2" key="1">
    <citation type="journal article" date="2019" name="Int. J. Syst. Evol. Microbiol.">
        <title>The Global Catalogue of Microorganisms (GCM) 10K type strain sequencing project: providing services to taxonomists for standard genome sequencing and annotation.</title>
        <authorList>
            <consortium name="The Broad Institute Genomics Platform"/>
            <consortium name="The Broad Institute Genome Sequencing Center for Infectious Disease"/>
            <person name="Wu L."/>
            <person name="Ma J."/>
        </authorList>
    </citation>
    <scope>NUCLEOTIDE SEQUENCE [LARGE SCALE GENOMIC DNA]</scope>
    <source>
        <strain evidence="2">CGMCC 1.12470</strain>
    </source>
</reference>
<dbReference type="RefSeq" id="WP_381077335.1">
    <property type="nucleotide sequence ID" value="NZ_JBHUDX010000004.1"/>
</dbReference>
<proteinExistence type="predicted"/>
<keyword evidence="2" id="KW-1185">Reference proteome</keyword>
<dbReference type="Proteomes" id="UP001597261">
    <property type="component" value="Unassembled WGS sequence"/>
</dbReference>
<evidence type="ECO:0000313" key="1">
    <source>
        <dbReference type="EMBL" id="MFD1656958.1"/>
    </source>
</evidence>
<accession>A0ABW4IJ88</accession>
<evidence type="ECO:0000313" key="2">
    <source>
        <dbReference type="Proteomes" id="UP001597261"/>
    </source>
</evidence>
<comment type="caution">
    <text evidence="1">The sequence shown here is derived from an EMBL/GenBank/DDBJ whole genome shotgun (WGS) entry which is preliminary data.</text>
</comment>
<name>A0ABW4IJ88_9ACTN</name>